<dbReference type="EMBL" id="JAHLQT010020459">
    <property type="protein sequence ID" value="KAG7168133.1"/>
    <property type="molecule type" value="Genomic_DNA"/>
</dbReference>
<evidence type="ECO:0000313" key="3">
    <source>
        <dbReference type="Proteomes" id="UP000747542"/>
    </source>
</evidence>
<dbReference type="Proteomes" id="UP000747542">
    <property type="component" value="Unassembled WGS sequence"/>
</dbReference>
<feature type="region of interest" description="Disordered" evidence="1">
    <location>
        <begin position="36"/>
        <end position="61"/>
    </location>
</feature>
<organism evidence="2 3">
    <name type="scientific">Homarus americanus</name>
    <name type="common">American lobster</name>
    <dbReference type="NCBI Taxonomy" id="6706"/>
    <lineage>
        <taxon>Eukaryota</taxon>
        <taxon>Metazoa</taxon>
        <taxon>Ecdysozoa</taxon>
        <taxon>Arthropoda</taxon>
        <taxon>Crustacea</taxon>
        <taxon>Multicrustacea</taxon>
        <taxon>Malacostraca</taxon>
        <taxon>Eumalacostraca</taxon>
        <taxon>Eucarida</taxon>
        <taxon>Decapoda</taxon>
        <taxon>Pleocyemata</taxon>
        <taxon>Astacidea</taxon>
        <taxon>Nephropoidea</taxon>
        <taxon>Nephropidae</taxon>
        <taxon>Homarus</taxon>
    </lineage>
</organism>
<sequence>MLHNKNTIPYKLLSSKPSINWLRFSKRFNTEVSCQISNEQRQNKTHSRPTPNNEPLDDGQGMLCMRKWLHHQDSLTSQP</sequence>
<accession>A0A8J5K7T1</accession>
<name>A0A8J5K7T1_HOMAM</name>
<reference evidence="2" key="1">
    <citation type="journal article" date="2021" name="Sci. Adv.">
        <title>The American lobster genome reveals insights on longevity, neural, and immune adaptations.</title>
        <authorList>
            <person name="Polinski J.M."/>
            <person name="Zimin A.V."/>
            <person name="Clark K.F."/>
            <person name="Kohn A.B."/>
            <person name="Sadowski N."/>
            <person name="Timp W."/>
            <person name="Ptitsyn A."/>
            <person name="Khanna P."/>
            <person name="Romanova D.Y."/>
            <person name="Williams P."/>
            <person name="Greenwood S.J."/>
            <person name="Moroz L.L."/>
            <person name="Walt D.R."/>
            <person name="Bodnar A.G."/>
        </authorList>
    </citation>
    <scope>NUCLEOTIDE SEQUENCE</scope>
    <source>
        <strain evidence="2">GMGI-L3</strain>
    </source>
</reference>
<comment type="caution">
    <text evidence="2">The sequence shown here is derived from an EMBL/GenBank/DDBJ whole genome shotgun (WGS) entry which is preliminary data.</text>
</comment>
<gene>
    <name evidence="2" type="ORF">Hamer_G016763</name>
</gene>
<dbReference type="AlphaFoldDB" id="A0A8J5K7T1"/>
<evidence type="ECO:0000256" key="1">
    <source>
        <dbReference type="SAM" id="MobiDB-lite"/>
    </source>
</evidence>
<evidence type="ECO:0000313" key="2">
    <source>
        <dbReference type="EMBL" id="KAG7168133.1"/>
    </source>
</evidence>
<protein>
    <submittedName>
        <fullName evidence="2">Uncharacterized protein</fullName>
    </submittedName>
</protein>
<proteinExistence type="predicted"/>
<keyword evidence="3" id="KW-1185">Reference proteome</keyword>